<organism evidence="2 3">
    <name type="scientific">Magnetospirillum moscoviense</name>
    <dbReference type="NCBI Taxonomy" id="1437059"/>
    <lineage>
        <taxon>Bacteria</taxon>
        <taxon>Pseudomonadati</taxon>
        <taxon>Pseudomonadota</taxon>
        <taxon>Alphaproteobacteria</taxon>
        <taxon>Rhodospirillales</taxon>
        <taxon>Rhodospirillaceae</taxon>
        <taxon>Magnetospirillum</taxon>
    </lineage>
</organism>
<evidence type="ECO:0000313" key="2">
    <source>
        <dbReference type="EMBL" id="OAN50548.1"/>
    </source>
</evidence>
<feature type="chain" id="PRO_5008092171" evidence="1">
    <location>
        <begin position="24"/>
        <end position="199"/>
    </location>
</feature>
<comment type="caution">
    <text evidence="2">The sequence shown here is derived from an EMBL/GenBank/DDBJ whole genome shotgun (WGS) entry which is preliminary data.</text>
</comment>
<evidence type="ECO:0000256" key="1">
    <source>
        <dbReference type="SAM" id="SignalP"/>
    </source>
</evidence>
<dbReference type="AlphaFoldDB" id="A0A178MR18"/>
<keyword evidence="3" id="KW-1185">Reference proteome</keyword>
<dbReference type="Proteomes" id="UP000078543">
    <property type="component" value="Unassembled WGS sequence"/>
</dbReference>
<protein>
    <submittedName>
        <fullName evidence="2">Uncharacterized protein</fullName>
    </submittedName>
</protein>
<keyword evidence="1" id="KW-0732">Signal</keyword>
<dbReference type="RefSeq" id="WP_068500288.1">
    <property type="nucleotide sequence ID" value="NZ_LWQU01000138.1"/>
</dbReference>
<gene>
    <name evidence="2" type="ORF">A6A05_12305</name>
</gene>
<dbReference type="EMBL" id="LWQU01000138">
    <property type="protein sequence ID" value="OAN50548.1"/>
    <property type="molecule type" value="Genomic_DNA"/>
</dbReference>
<name>A0A178MR18_9PROT</name>
<evidence type="ECO:0000313" key="3">
    <source>
        <dbReference type="Proteomes" id="UP000078543"/>
    </source>
</evidence>
<reference evidence="2 3" key="1">
    <citation type="submission" date="2016-04" db="EMBL/GenBank/DDBJ databases">
        <title>Draft genome sequence of freshwater magnetotactic bacteria Magnetospirillum marisnigri SP-1 and Magnetospirillum moscoviense BB-1.</title>
        <authorList>
            <person name="Koziaeva V."/>
            <person name="Dziuba M.V."/>
            <person name="Ivanov T.M."/>
            <person name="Kuznetsov B."/>
            <person name="Grouzdev D.S."/>
        </authorList>
    </citation>
    <scope>NUCLEOTIDE SEQUENCE [LARGE SCALE GENOMIC DNA]</scope>
    <source>
        <strain evidence="2 3">BB-1</strain>
    </source>
</reference>
<proteinExistence type="predicted"/>
<accession>A0A178MR18</accession>
<feature type="signal peptide" evidence="1">
    <location>
        <begin position="1"/>
        <end position="23"/>
    </location>
</feature>
<sequence>MRIILLAASACVVFAATASSGLAAERRAAAKETVHHRASPVQHARGTHSAARVLSRLRTSVTPTETIALSNRAALAQSLQDGSAVAQLAEKSVAEAEVASPPGVYALNLEAMPADSFQNLQLAFGNTDKFQKQSQTRIGDNGRAPFTQNVATESVPVPVAGMDGEIVRFTVNNIMAQAGKTVLGGANEMMGYLKAMLGG</sequence>